<protein>
    <recommendedName>
        <fullName evidence="3">KTSC domain-containing protein</fullName>
    </recommendedName>
</protein>
<evidence type="ECO:0000313" key="2">
    <source>
        <dbReference type="Proteomes" id="UP001595932"/>
    </source>
</evidence>
<dbReference type="Proteomes" id="UP001595932">
    <property type="component" value="Unassembled WGS sequence"/>
</dbReference>
<keyword evidence="2" id="KW-1185">Reference proteome</keyword>
<evidence type="ECO:0000313" key="1">
    <source>
        <dbReference type="EMBL" id="MFC4712273.1"/>
    </source>
</evidence>
<accession>A0ABV9MC86</accession>
<evidence type="ECO:0008006" key="3">
    <source>
        <dbReference type="Google" id="ProtNLM"/>
    </source>
</evidence>
<proteinExistence type="predicted"/>
<name>A0ABV9MC86_9BACL</name>
<organism evidence="1 2">
    <name type="scientific">Planococcus dechangensis</name>
    <dbReference type="NCBI Taxonomy" id="1176255"/>
    <lineage>
        <taxon>Bacteria</taxon>
        <taxon>Bacillati</taxon>
        <taxon>Bacillota</taxon>
        <taxon>Bacilli</taxon>
        <taxon>Bacillales</taxon>
        <taxon>Caryophanaceae</taxon>
        <taxon>Planococcus</taxon>
    </lineage>
</organism>
<gene>
    <name evidence="1" type="ORF">ACFO5U_05375</name>
</gene>
<comment type="caution">
    <text evidence="1">The sequence shown here is derived from an EMBL/GenBank/DDBJ whole genome shotgun (WGS) entry which is preliminary data.</text>
</comment>
<reference evidence="2" key="1">
    <citation type="journal article" date="2019" name="Int. J. Syst. Evol. Microbiol.">
        <title>The Global Catalogue of Microorganisms (GCM) 10K type strain sequencing project: providing services to taxonomists for standard genome sequencing and annotation.</title>
        <authorList>
            <consortium name="The Broad Institute Genomics Platform"/>
            <consortium name="The Broad Institute Genome Sequencing Center for Infectious Disease"/>
            <person name="Wu L."/>
            <person name="Ma J."/>
        </authorList>
    </citation>
    <scope>NUCLEOTIDE SEQUENCE [LARGE SCALE GENOMIC DNA]</scope>
    <source>
        <strain evidence="2">CGMCC 1.12151</strain>
    </source>
</reference>
<sequence>MEKNKSIITAVIENHEIQSANHRLTLNLTIFSEELKGVEPYNFLYNEIEQFLKDKGYYHLRKS</sequence>
<dbReference type="RefSeq" id="WP_377277359.1">
    <property type="nucleotide sequence ID" value="NZ_JBHSGL010000005.1"/>
</dbReference>
<dbReference type="EMBL" id="JBHSGL010000005">
    <property type="protein sequence ID" value="MFC4712273.1"/>
    <property type="molecule type" value="Genomic_DNA"/>
</dbReference>